<dbReference type="GO" id="GO:0016301">
    <property type="term" value="F:kinase activity"/>
    <property type="evidence" value="ECO:0007669"/>
    <property type="project" value="UniProtKB-KW"/>
</dbReference>
<dbReference type="GO" id="GO:0016773">
    <property type="term" value="F:phosphotransferase activity, alcohol group as acceptor"/>
    <property type="evidence" value="ECO:0007669"/>
    <property type="project" value="InterPro"/>
</dbReference>
<feature type="domain" description="Carbohydrate kinase FGGY N-terminal" evidence="4">
    <location>
        <begin position="1"/>
        <end position="240"/>
    </location>
</feature>
<accession>A7VPZ1</accession>
<sequence>MLLGIDFGSSGCKGVLFSPEGTILAKASQEYSVETIGADGCEMDPQVFFDAFCTVVKEIAEQGEIRAIGISSHGETVIPIGRDRQAAGPALMNSDNRGLCCAQRLENTLTRKRIYEICGLPAHPMYSLPKICWFRENRPEQFSKTDRFCTVPGYLLSRLGLEPLTDDTLASRFMAFDIQKRTWSQEILSAAEIKQSYFCPTVPAGTSAGVIPAEIAKGLGLSEGVSVVMAGHDQPCGAFGAGLVRQGSALSAGSYECLCSVGDKPAAGEKALSYSLNTYCHVCDGSYLTLAFFPGALCVNWFLKLLYPEAERGGLDEVFSNIFNSMKENGPSGLLVTPHLIGACNPGWNPLARGGIYGLHPGIAAPDMMKGVFEGIACELRLNLDALRDVGTEIPRILIHGGNARQNASVQLRADITGCEFQRLEDRETGCRGAAMLAGLGIGLFADYQNAAENMQTKREKFLPQTDSMEKYEKQFQRYRDFYYRTENL</sequence>
<dbReference type="Pfam" id="PF02782">
    <property type="entry name" value="FGGY_C"/>
    <property type="match status" value="1"/>
</dbReference>
<evidence type="ECO:0000313" key="6">
    <source>
        <dbReference type="EMBL" id="EDO62496.1"/>
    </source>
</evidence>
<evidence type="ECO:0000313" key="7">
    <source>
        <dbReference type="EMBL" id="PEQ24136.1"/>
    </source>
</evidence>
<evidence type="ECO:0000256" key="3">
    <source>
        <dbReference type="ARBA" id="ARBA00022777"/>
    </source>
</evidence>
<evidence type="ECO:0000259" key="5">
    <source>
        <dbReference type="Pfam" id="PF02782"/>
    </source>
</evidence>
<dbReference type="InterPro" id="IPR043129">
    <property type="entry name" value="ATPase_NBD"/>
</dbReference>
<keyword evidence="2" id="KW-0808">Transferase</keyword>
<evidence type="ECO:0000256" key="1">
    <source>
        <dbReference type="ARBA" id="ARBA00009156"/>
    </source>
</evidence>
<dbReference type="EMBL" id="ABCB02000014">
    <property type="protein sequence ID" value="EDO62496.1"/>
    <property type="molecule type" value="Genomic_DNA"/>
</dbReference>
<protein>
    <submittedName>
        <fullName evidence="6">Carbohydrate kinase, FGGY family protein</fullName>
    </submittedName>
</protein>
<reference evidence="6 8" key="2">
    <citation type="submission" date="2007-08" db="EMBL/GenBank/DDBJ databases">
        <authorList>
            <person name="Fulton L."/>
            <person name="Clifton S."/>
            <person name="Fulton B."/>
            <person name="Xu J."/>
            <person name="Minx P."/>
            <person name="Pepin K.H."/>
            <person name="Johnson M."/>
            <person name="Thiruvilangam P."/>
            <person name="Bhonagiri V."/>
            <person name="Nash W.E."/>
            <person name="Wang C."/>
            <person name="Mardis E.R."/>
            <person name="Wilson R.K."/>
        </authorList>
    </citation>
    <scope>NUCLEOTIDE SEQUENCE [LARGE SCALE GENOMIC DNA]</scope>
    <source>
        <strain evidence="6 8">DSM 753</strain>
    </source>
</reference>
<dbReference type="OrthoDB" id="9805576at2"/>
<proteinExistence type="inferred from homology"/>
<evidence type="ECO:0000313" key="8">
    <source>
        <dbReference type="Proteomes" id="UP000003490"/>
    </source>
</evidence>
<name>A7VPZ1_9FIRM</name>
<keyword evidence="3 6" id="KW-0418">Kinase</keyword>
<dbReference type="InterPro" id="IPR050406">
    <property type="entry name" value="FGGY_Carb_Kinase"/>
</dbReference>
<evidence type="ECO:0000256" key="2">
    <source>
        <dbReference type="ARBA" id="ARBA00022679"/>
    </source>
</evidence>
<reference evidence="7 9" key="3">
    <citation type="submission" date="2017-07" db="EMBL/GenBank/DDBJ databases">
        <title>Prevalence of linear plasmids in Cutibacterium (Propionibacterium) acnes isolates obtained from prostatic tissue.</title>
        <authorList>
            <person name="Davidsson S."/>
            <person name="Carlsson J."/>
            <person name="Molling P."/>
            <person name="Andren O."/>
            <person name="Andersson S.-O."/>
            <person name="Brzuszkiewicz E."/>
            <person name="Poehlein A."/>
            <person name="Al-Zeer M."/>
            <person name="Brinkmann V."/>
            <person name="Scavenius C."/>
            <person name="Nazipi S."/>
            <person name="Soderquist B."/>
            <person name="Bruggemann H."/>
        </authorList>
    </citation>
    <scope>NUCLEOTIDE SEQUENCE [LARGE SCALE GENOMIC DNA]</scope>
    <source>
        <strain evidence="7 9">DSM 753</strain>
    </source>
</reference>
<comment type="similarity">
    <text evidence="1">Belongs to the FGGY kinase family.</text>
</comment>
<evidence type="ECO:0000313" key="9">
    <source>
        <dbReference type="Proteomes" id="UP000220611"/>
    </source>
</evidence>
<comment type="caution">
    <text evidence="6">The sequence shown here is derived from an EMBL/GenBank/DDBJ whole genome shotgun (WGS) entry which is preliminary data.</text>
</comment>
<reference evidence="6 8" key="1">
    <citation type="submission" date="2007-08" db="EMBL/GenBank/DDBJ databases">
        <title>Draft genome sequence of Clostridium leptum (DSM 753).</title>
        <authorList>
            <person name="Sudarsanam P."/>
            <person name="Ley R."/>
            <person name="Guruge J."/>
            <person name="Turnbaugh P.J."/>
            <person name="Mahowald M."/>
            <person name="Liep D."/>
            <person name="Gordon J."/>
        </authorList>
    </citation>
    <scope>NUCLEOTIDE SEQUENCE [LARGE SCALE GENOMIC DNA]</scope>
    <source>
        <strain evidence="6 8">DSM 753</strain>
    </source>
</reference>
<evidence type="ECO:0000259" key="4">
    <source>
        <dbReference type="Pfam" id="PF00370"/>
    </source>
</evidence>
<dbReference type="Proteomes" id="UP000003490">
    <property type="component" value="Unassembled WGS sequence"/>
</dbReference>
<dbReference type="GO" id="GO:0005975">
    <property type="term" value="P:carbohydrate metabolic process"/>
    <property type="evidence" value="ECO:0007669"/>
    <property type="project" value="InterPro"/>
</dbReference>
<feature type="domain" description="Carbohydrate kinase FGGY C-terminal" evidence="5">
    <location>
        <begin position="317"/>
        <end position="440"/>
    </location>
</feature>
<dbReference type="PANTHER" id="PTHR43095">
    <property type="entry name" value="SUGAR KINASE"/>
    <property type="match status" value="1"/>
</dbReference>
<dbReference type="InterPro" id="IPR018483">
    <property type="entry name" value="Carb_kinase_FGGY_CS"/>
</dbReference>
<dbReference type="Pfam" id="PF00370">
    <property type="entry name" value="FGGY_N"/>
    <property type="match status" value="1"/>
</dbReference>
<dbReference type="PROSITE" id="PS00933">
    <property type="entry name" value="FGGY_KINASES_1"/>
    <property type="match status" value="1"/>
</dbReference>
<dbReference type="PIRSF" id="PIRSF000538">
    <property type="entry name" value="GlpK"/>
    <property type="match status" value="1"/>
</dbReference>
<gene>
    <name evidence="7" type="ORF">CH238_09605</name>
    <name evidence="6" type="ORF">CLOLEP_00618</name>
</gene>
<dbReference type="EMBL" id="NOXF01000007">
    <property type="protein sequence ID" value="PEQ24136.1"/>
    <property type="molecule type" value="Genomic_DNA"/>
</dbReference>
<dbReference type="InterPro" id="IPR018485">
    <property type="entry name" value="FGGY_C"/>
</dbReference>
<dbReference type="CDD" id="cd07773">
    <property type="entry name" value="ASKHA_NBD_FGGY_FK"/>
    <property type="match status" value="1"/>
</dbReference>
<dbReference type="HOGENOM" id="CLU_009281_3_4_9"/>
<dbReference type="Proteomes" id="UP000220611">
    <property type="component" value="Unassembled WGS sequence"/>
</dbReference>
<dbReference type="InterPro" id="IPR000577">
    <property type="entry name" value="Carb_kinase_FGGY"/>
</dbReference>
<dbReference type="SUPFAM" id="SSF53067">
    <property type="entry name" value="Actin-like ATPase domain"/>
    <property type="match status" value="2"/>
</dbReference>
<dbReference type="eggNOG" id="COG1070">
    <property type="taxonomic scope" value="Bacteria"/>
</dbReference>
<organism evidence="6 8">
    <name type="scientific">[Clostridium] leptum DSM 753</name>
    <dbReference type="NCBI Taxonomy" id="428125"/>
    <lineage>
        <taxon>Bacteria</taxon>
        <taxon>Bacillati</taxon>
        <taxon>Bacillota</taxon>
        <taxon>Clostridia</taxon>
        <taxon>Eubacteriales</taxon>
        <taxon>Oscillospiraceae</taxon>
        <taxon>Oscillospiraceae incertae sedis</taxon>
    </lineage>
</organism>
<keyword evidence="9" id="KW-1185">Reference proteome</keyword>
<dbReference type="InterPro" id="IPR018484">
    <property type="entry name" value="FGGY_N"/>
</dbReference>
<dbReference type="AlphaFoldDB" id="A7VPZ1"/>
<dbReference type="Gene3D" id="3.30.420.40">
    <property type="match status" value="2"/>
</dbReference>